<protein>
    <submittedName>
        <fullName evidence="2">Late embryogenesis abundant protein</fullName>
    </submittedName>
</protein>
<dbReference type="WBParaSite" id="JU765_v2.g3766.t1">
    <property type="protein sequence ID" value="JU765_v2.g3766.t1"/>
    <property type="gene ID" value="JU765_v2.g3766"/>
</dbReference>
<sequence length="174" mass="19813">MSFLKVLCCCNGEDDDDNQHLIDNDRLNARDPLIISNIPGSDSEINQLNSAIRTREQVEEEVFQKIVKQTQDKVIEVTNYEKYNGNVDVAERAARYQTAVARHDENHGVHLPPSTLLADSGLDILDCMQRPELIGDDIKVLLNWNKTCTNSVKMGLQIEKKEDIVVYMRNDENI</sequence>
<name>A0AC34R5I2_9BILA</name>
<organism evidence="1 2">
    <name type="scientific">Panagrolaimus sp. JU765</name>
    <dbReference type="NCBI Taxonomy" id="591449"/>
    <lineage>
        <taxon>Eukaryota</taxon>
        <taxon>Metazoa</taxon>
        <taxon>Ecdysozoa</taxon>
        <taxon>Nematoda</taxon>
        <taxon>Chromadorea</taxon>
        <taxon>Rhabditida</taxon>
        <taxon>Tylenchina</taxon>
        <taxon>Panagrolaimomorpha</taxon>
        <taxon>Panagrolaimoidea</taxon>
        <taxon>Panagrolaimidae</taxon>
        <taxon>Panagrolaimus</taxon>
    </lineage>
</organism>
<reference evidence="2" key="1">
    <citation type="submission" date="2022-11" db="UniProtKB">
        <authorList>
            <consortium name="WormBaseParasite"/>
        </authorList>
    </citation>
    <scope>IDENTIFICATION</scope>
</reference>
<evidence type="ECO:0000313" key="2">
    <source>
        <dbReference type="WBParaSite" id="JU765_v2.g3766.t1"/>
    </source>
</evidence>
<proteinExistence type="predicted"/>
<evidence type="ECO:0000313" key="1">
    <source>
        <dbReference type="Proteomes" id="UP000887576"/>
    </source>
</evidence>
<dbReference type="Proteomes" id="UP000887576">
    <property type="component" value="Unplaced"/>
</dbReference>
<accession>A0AC34R5I2</accession>